<organism evidence="7 8">
    <name type="scientific">Pyrinomonas methylaliphatogenes</name>
    <dbReference type="NCBI Taxonomy" id="454194"/>
    <lineage>
        <taxon>Bacteria</taxon>
        <taxon>Pseudomonadati</taxon>
        <taxon>Acidobacteriota</taxon>
        <taxon>Blastocatellia</taxon>
        <taxon>Blastocatellales</taxon>
        <taxon>Pyrinomonadaceae</taxon>
        <taxon>Pyrinomonas</taxon>
    </lineage>
</organism>
<accession>A0A0B6WSM7</accession>
<dbReference type="EMBL" id="CBXV010000001">
    <property type="protein sequence ID" value="CDM64016.1"/>
    <property type="molecule type" value="Genomic_DNA"/>
</dbReference>
<keyword evidence="6" id="KW-0699">rRNA-binding</keyword>
<keyword evidence="6" id="KW-0694">RNA-binding</keyword>
<dbReference type="AlphaFoldDB" id="A0A0B6WSM7"/>
<reference evidence="7 8" key="2">
    <citation type="submission" date="2015-01" db="EMBL/GenBank/DDBJ databases">
        <title>Complete genome sequence of Pyrinomonas methylaliphatogenes type strain K22T.</title>
        <authorList>
            <person name="Lee K.C.Y."/>
            <person name="Power J.F."/>
            <person name="Dunfield P.F."/>
            <person name="Morgan X.C."/>
            <person name="Huttenhower C."/>
            <person name="Stott M.B."/>
        </authorList>
    </citation>
    <scope>NUCLEOTIDE SEQUENCE [LARGE SCALE GENOMIC DNA]</scope>
    <source>
        <strain evidence="7 8">K22</strain>
    </source>
</reference>
<dbReference type="NCBIfam" id="NF000955">
    <property type="entry name" value="PRK00099.1-1"/>
    <property type="match status" value="1"/>
</dbReference>
<evidence type="ECO:0000256" key="1">
    <source>
        <dbReference type="ARBA" id="ARBA00002633"/>
    </source>
</evidence>
<dbReference type="GO" id="GO:0006412">
    <property type="term" value="P:translation"/>
    <property type="evidence" value="ECO:0007669"/>
    <property type="project" value="UniProtKB-UniRule"/>
</dbReference>
<evidence type="ECO:0000256" key="4">
    <source>
        <dbReference type="ARBA" id="ARBA00023274"/>
    </source>
</evidence>
<dbReference type="InterPro" id="IPR022973">
    <property type="entry name" value="Ribosomal_uL10_bac"/>
</dbReference>
<keyword evidence="3 6" id="KW-0689">Ribosomal protein</keyword>
<dbReference type="GO" id="GO:0070180">
    <property type="term" value="F:large ribosomal subunit rRNA binding"/>
    <property type="evidence" value="ECO:0007669"/>
    <property type="project" value="UniProtKB-UniRule"/>
</dbReference>
<comment type="subunit">
    <text evidence="6">Part of the ribosomal stalk of the 50S ribosomal subunit. The N-terminus interacts with L11 and the large rRNA to form the base of the stalk. The C-terminus forms an elongated spine to which L12 dimers bind in a sequential fashion forming a multimeric L10(L12)X complex.</text>
</comment>
<protein>
    <recommendedName>
        <fullName evidence="5 6">Large ribosomal subunit protein uL10</fullName>
    </recommendedName>
</protein>
<dbReference type="HAMAP" id="MF_00362">
    <property type="entry name" value="Ribosomal_uL10"/>
    <property type="match status" value="1"/>
</dbReference>
<name>A0A0B6WSM7_9BACT</name>
<comment type="similarity">
    <text evidence="2 6">Belongs to the universal ribosomal protein uL10 family.</text>
</comment>
<keyword evidence="4 6" id="KW-0687">Ribonucleoprotein</keyword>
<keyword evidence="8" id="KW-1185">Reference proteome</keyword>
<dbReference type="Gene3D" id="3.30.70.1730">
    <property type="match status" value="1"/>
</dbReference>
<reference evidence="7 8" key="1">
    <citation type="submission" date="2013-12" db="EMBL/GenBank/DDBJ databases">
        <authorList>
            <person name="Stott M."/>
        </authorList>
    </citation>
    <scope>NUCLEOTIDE SEQUENCE [LARGE SCALE GENOMIC DNA]</scope>
    <source>
        <strain evidence="7 8">K22</strain>
    </source>
</reference>
<dbReference type="PANTHER" id="PTHR11560">
    <property type="entry name" value="39S RIBOSOMAL PROTEIN L10, MITOCHONDRIAL"/>
    <property type="match status" value="1"/>
</dbReference>
<dbReference type="Gene3D" id="6.10.250.290">
    <property type="match status" value="1"/>
</dbReference>
<gene>
    <name evidence="6" type="primary">rplJ</name>
    <name evidence="7" type="ORF">PYK22_00008</name>
</gene>
<dbReference type="InterPro" id="IPR001790">
    <property type="entry name" value="Ribosomal_uL10"/>
</dbReference>
<evidence type="ECO:0000313" key="7">
    <source>
        <dbReference type="EMBL" id="CDM64016.1"/>
    </source>
</evidence>
<evidence type="ECO:0000256" key="2">
    <source>
        <dbReference type="ARBA" id="ARBA00008889"/>
    </source>
</evidence>
<proteinExistence type="inferred from homology"/>
<dbReference type="InterPro" id="IPR047865">
    <property type="entry name" value="Ribosomal_uL10_bac_type"/>
</dbReference>
<dbReference type="CDD" id="cd05797">
    <property type="entry name" value="Ribosomal_L10"/>
    <property type="match status" value="1"/>
</dbReference>
<evidence type="ECO:0000256" key="6">
    <source>
        <dbReference type="HAMAP-Rule" id="MF_00362"/>
    </source>
</evidence>
<evidence type="ECO:0000313" key="8">
    <source>
        <dbReference type="Proteomes" id="UP000031518"/>
    </source>
</evidence>
<dbReference type="SUPFAM" id="SSF160369">
    <property type="entry name" value="Ribosomal protein L10-like"/>
    <property type="match status" value="1"/>
</dbReference>
<sequence length="177" mass="19418">MKTRKQKQQELESLAQQFREATSGVLIGFNKVTVEKDQAFRRSLREVGAQYRVVKNTIARLAATGTPFEQTVGHLKGMTAVALSKSDPVALSKAVSKALKENPELFSFKVGIVEGRVVELKDLEAIANLPSREQLISQLMFLLNCQAQRLATVLSAVPRNLAIVIKQIGEKKEAAAS</sequence>
<dbReference type="InterPro" id="IPR043141">
    <property type="entry name" value="Ribosomal_uL10-like_sf"/>
</dbReference>
<evidence type="ECO:0000256" key="3">
    <source>
        <dbReference type="ARBA" id="ARBA00022980"/>
    </source>
</evidence>
<dbReference type="STRING" id="454194.PYK22_00008"/>
<evidence type="ECO:0000256" key="5">
    <source>
        <dbReference type="ARBA" id="ARBA00035202"/>
    </source>
</evidence>
<dbReference type="Proteomes" id="UP000031518">
    <property type="component" value="Unassembled WGS sequence"/>
</dbReference>
<dbReference type="RefSeq" id="WP_041972975.1">
    <property type="nucleotide sequence ID" value="NZ_CBXV010000001.1"/>
</dbReference>
<dbReference type="OrthoDB" id="9808307at2"/>
<comment type="function">
    <text evidence="1 6">Forms part of the ribosomal stalk, playing a central role in the interaction of the ribosome with GTP-bound translation factors.</text>
</comment>
<dbReference type="GO" id="GO:0005840">
    <property type="term" value="C:ribosome"/>
    <property type="evidence" value="ECO:0007669"/>
    <property type="project" value="UniProtKB-KW"/>
</dbReference>
<dbReference type="Pfam" id="PF00466">
    <property type="entry name" value="Ribosomal_L10"/>
    <property type="match status" value="1"/>
</dbReference>
<dbReference type="GO" id="GO:1990904">
    <property type="term" value="C:ribonucleoprotein complex"/>
    <property type="evidence" value="ECO:0007669"/>
    <property type="project" value="UniProtKB-KW"/>
</dbReference>